<accession>A0A2K3JMC5</accession>
<dbReference type="InterPro" id="IPR018289">
    <property type="entry name" value="MULE_transposase_dom"/>
</dbReference>
<evidence type="ECO:0000259" key="1">
    <source>
        <dbReference type="Pfam" id="PF10551"/>
    </source>
</evidence>
<dbReference type="Pfam" id="PF10551">
    <property type="entry name" value="MULE"/>
    <property type="match status" value="1"/>
</dbReference>
<dbReference type="PANTHER" id="PTHR31973:SF195">
    <property type="entry name" value="MUDR FAMILY TRANSPOSASE"/>
    <property type="match status" value="1"/>
</dbReference>
<dbReference type="AlphaFoldDB" id="A0A2K3JMC5"/>
<organism evidence="2 3">
    <name type="scientific">Trifolium pratense</name>
    <name type="common">Red clover</name>
    <dbReference type="NCBI Taxonomy" id="57577"/>
    <lineage>
        <taxon>Eukaryota</taxon>
        <taxon>Viridiplantae</taxon>
        <taxon>Streptophyta</taxon>
        <taxon>Embryophyta</taxon>
        <taxon>Tracheophyta</taxon>
        <taxon>Spermatophyta</taxon>
        <taxon>Magnoliopsida</taxon>
        <taxon>eudicotyledons</taxon>
        <taxon>Gunneridae</taxon>
        <taxon>Pentapetalae</taxon>
        <taxon>rosids</taxon>
        <taxon>fabids</taxon>
        <taxon>Fabales</taxon>
        <taxon>Fabaceae</taxon>
        <taxon>Papilionoideae</taxon>
        <taxon>50 kb inversion clade</taxon>
        <taxon>NPAAA clade</taxon>
        <taxon>Hologalegina</taxon>
        <taxon>IRL clade</taxon>
        <taxon>Trifolieae</taxon>
        <taxon>Trifolium</taxon>
    </lineage>
</organism>
<sequence length="243" mass="28246">MLARKDTIKLSDIISEIKRIYSVEITLSRARKARQIAMEIVDSSVAKQYNLLWRYSEELRNKNKGNTCKINVNRIGPTLQPRFGSFYFCFDAIKKGFVSACRPFIGVDGCHLKTKYGGTLLIAVGRDPNDQYFPLAFGVCETETTESWRWFMTLLLDDIGQDNKWVFISDHKNGLIEVFEEMFEGVQHRLCLRHLYADFKQNFGGGIRYRDLIMRAAKATYVQAWEAKMQELKSINIDAWEWL</sequence>
<name>A0A2K3JMC5_TRIPR</name>
<dbReference type="STRING" id="57577.A0A2K3JMC5"/>
<feature type="domain" description="MULE transposase" evidence="1">
    <location>
        <begin position="105"/>
        <end position="197"/>
    </location>
</feature>
<reference evidence="2 3" key="2">
    <citation type="journal article" date="2017" name="Front. Plant Sci.">
        <title>Gene Classification and Mining of Molecular Markers Useful in Red Clover (Trifolium pratense) Breeding.</title>
        <authorList>
            <person name="Istvanek J."/>
            <person name="Dluhosova J."/>
            <person name="Dluhos P."/>
            <person name="Patkova L."/>
            <person name="Nedelnik J."/>
            <person name="Repkova J."/>
        </authorList>
    </citation>
    <scope>NUCLEOTIDE SEQUENCE [LARGE SCALE GENOMIC DNA]</scope>
    <source>
        <strain evidence="3">cv. Tatra</strain>
        <tissue evidence="2">Young leaves</tissue>
    </source>
</reference>
<feature type="non-terminal residue" evidence="2">
    <location>
        <position position="243"/>
    </location>
</feature>
<dbReference type="ExpressionAtlas" id="A0A2K3JMC5">
    <property type="expression patterns" value="baseline"/>
</dbReference>
<comment type="caution">
    <text evidence="2">The sequence shown here is derived from an EMBL/GenBank/DDBJ whole genome shotgun (WGS) entry which is preliminary data.</text>
</comment>
<evidence type="ECO:0000313" key="2">
    <source>
        <dbReference type="EMBL" id="PNX55181.1"/>
    </source>
</evidence>
<protein>
    <recommendedName>
        <fullName evidence="1">MULE transposase domain-containing protein</fullName>
    </recommendedName>
</protein>
<proteinExistence type="predicted"/>
<reference evidence="2 3" key="1">
    <citation type="journal article" date="2014" name="Am. J. Bot.">
        <title>Genome assembly and annotation for red clover (Trifolium pratense; Fabaceae).</title>
        <authorList>
            <person name="Istvanek J."/>
            <person name="Jaros M."/>
            <person name="Krenek A."/>
            <person name="Repkova J."/>
        </authorList>
    </citation>
    <scope>NUCLEOTIDE SEQUENCE [LARGE SCALE GENOMIC DNA]</scope>
    <source>
        <strain evidence="3">cv. Tatra</strain>
        <tissue evidence="2">Young leaves</tissue>
    </source>
</reference>
<dbReference type="Proteomes" id="UP000236291">
    <property type="component" value="Unassembled WGS sequence"/>
</dbReference>
<dbReference type="EMBL" id="ASHM01070559">
    <property type="protein sequence ID" value="PNX55181.1"/>
    <property type="molecule type" value="Genomic_DNA"/>
</dbReference>
<gene>
    <name evidence="2" type="ORF">L195_g048808</name>
</gene>
<dbReference type="PANTHER" id="PTHR31973">
    <property type="entry name" value="POLYPROTEIN, PUTATIVE-RELATED"/>
    <property type="match status" value="1"/>
</dbReference>
<evidence type="ECO:0000313" key="3">
    <source>
        <dbReference type="Proteomes" id="UP000236291"/>
    </source>
</evidence>